<evidence type="ECO:0000313" key="4">
    <source>
        <dbReference type="Proteomes" id="UP000233551"/>
    </source>
</evidence>
<protein>
    <recommendedName>
        <fullName evidence="2">Integrase catalytic domain-containing protein</fullName>
    </recommendedName>
</protein>
<evidence type="ECO:0000256" key="1">
    <source>
        <dbReference type="SAM" id="MobiDB-lite"/>
    </source>
</evidence>
<reference evidence="3 4" key="1">
    <citation type="submission" date="2017-11" db="EMBL/GenBank/DDBJ databases">
        <title>De-novo sequencing of pomegranate (Punica granatum L.) genome.</title>
        <authorList>
            <person name="Akparov Z."/>
            <person name="Amiraslanov A."/>
            <person name="Hajiyeva S."/>
            <person name="Abbasov M."/>
            <person name="Kaur K."/>
            <person name="Hamwieh A."/>
            <person name="Solovyev V."/>
            <person name="Salamov A."/>
            <person name="Braich B."/>
            <person name="Kosarev P."/>
            <person name="Mahmoud A."/>
            <person name="Hajiyev E."/>
            <person name="Babayeva S."/>
            <person name="Izzatullayeva V."/>
            <person name="Mammadov A."/>
            <person name="Mammadov A."/>
            <person name="Sharifova S."/>
            <person name="Ojaghi J."/>
            <person name="Eynullazada K."/>
            <person name="Bayramov B."/>
            <person name="Abdulazimova A."/>
            <person name="Shahmuradov I."/>
        </authorList>
    </citation>
    <scope>NUCLEOTIDE SEQUENCE [LARGE SCALE GENOMIC DNA]</scope>
    <source>
        <strain evidence="4">cv. AG2017</strain>
        <tissue evidence="3">Leaf</tissue>
    </source>
</reference>
<keyword evidence="4" id="KW-1185">Reference proteome</keyword>
<name>A0A2I0IZL0_PUNGR</name>
<comment type="caution">
    <text evidence="3">The sequence shown here is derived from an EMBL/GenBank/DDBJ whole genome shotgun (WGS) entry which is preliminary data.</text>
</comment>
<organism evidence="3 4">
    <name type="scientific">Punica granatum</name>
    <name type="common">Pomegranate</name>
    <dbReference type="NCBI Taxonomy" id="22663"/>
    <lineage>
        <taxon>Eukaryota</taxon>
        <taxon>Viridiplantae</taxon>
        <taxon>Streptophyta</taxon>
        <taxon>Embryophyta</taxon>
        <taxon>Tracheophyta</taxon>
        <taxon>Spermatophyta</taxon>
        <taxon>Magnoliopsida</taxon>
        <taxon>eudicotyledons</taxon>
        <taxon>Gunneridae</taxon>
        <taxon>Pentapetalae</taxon>
        <taxon>rosids</taxon>
        <taxon>malvids</taxon>
        <taxon>Myrtales</taxon>
        <taxon>Lythraceae</taxon>
        <taxon>Punica</taxon>
    </lineage>
</organism>
<dbReference type="Gene3D" id="3.30.420.10">
    <property type="entry name" value="Ribonuclease H-like superfamily/Ribonuclease H"/>
    <property type="match status" value="1"/>
</dbReference>
<dbReference type="GO" id="GO:0003676">
    <property type="term" value="F:nucleic acid binding"/>
    <property type="evidence" value="ECO:0007669"/>
    <property type="project" value="InterPro"/>
</dbReference>
<evidence type="ECO:0000259" key="2">
    <source>
        <dbReference type="PROSITE" id="PS50994"/>
    </source>
</evidence>
<evidence type="ECO:0000313" key="3">
    <source>
        <dbReference type="EMBL" id="PKI49441.1"/>
    </source>
</evidence>
<dbReference type="EMBL" id="PGOL01002239">
    <property type="protein sequence ID" value="PKI49441.1"/>
    <property type="molecule type" value="Genomic_DNA"/>
</dbReference>
<accession>A0A2I0IZL0</accession>
<gene>
    <name evidence="3" type="ORF">CRG98_030173</name>
</gene>
<dbReference type="InterPro" id="IPR012337">
    <property type="entry name" value="RNaseH-like_sf"/>
</dbReference>
<feature type="domain" description="Integrase catalytic" evidence="2">
    <location>
        <begin position="207"/>
        <end position="296"/>
    </location>
</feature>
<dbReference type="InterPro" id="IPR001584">
    <property type="entry name" value="Integrase_cat-core"/>
</dbReference>
<sequence length="296" mass="33541">MQERTNRSQVRPLVGRFWPVSVEHTRLAQLTRLGNPTDPTGHPGESRPVRTTQTSLGHNRSDWQSGKKWLYGRLSVVFGCKVVAGKLEKLEGDPILDRPRTMGWRFQMLKLTSEIDSGGRIHVGLCKGYAIFLNLKGLESFLLEWKIQGMKKTWIFCASGKGVTARLGWQGGRKMSWVPHGLEMSRESLGVDWLRVQISSFERMTYRQSAPWPFSMWGIDVIGPISPKASNRHLFILMAIDYFTKWVEVITLASVTAKAVARFLKQDIIARYEVPVTIITGNAKNLNNKIIDEICA</sequence>
<dbReference type="SUPFAM" id="SSF53098">
    <property type="entry name" value="Ribonuclease H-like"/>
    <property type="match status" value="1"/>
</dbReference>
<dbReference type="PROSITE" id="PS50994">
    <property type="entry name" value="INTEGRASE"/>
    <property type="match status" value="1"/>
</dbReference>
<dbReference type="GO" id="GO:0015074">
    <property type="term" value="P:DNA integration"/>
    <property type="evidence" value="ECO:0007669"/>
    <property type="project" value="InterPro"/>
</dbReference>
<proteinExistence type="predicted"/>
<dbReference type="InterPro" id="IPR036397">
    <property type="entry name" value="RNaseH_sf"/>
</dbReference>
<feature type="region of interest" description="Disordered" evidence="1">
    <location>
        <begin position="31"/>
        <end position="61"/>
    </location>
</feature>
<dbReference type="AlphaFoldDB" id="A0A2I0IZL0"/>
<dbReference type="Proteomes" id="UP000233551">
    <property type="component" value="Unassembled WGS sequence"/>
</dbReference>
<feature type="compositionally biased region" description="Polar residues" evidence="1">
    <location>
        <begin position="49"/>
        <end position="61"/>
    </location>
</feature>